<protein>
    <submittedName>
        <fullName evidence="4">Uncharacterized protein</fullName>
    </submittedName>
</protein>
<dbReference type="PANTHER" id="PTHR12634:SF8">
    <property type="entry name" value="FIERY MOUNTAIN, ISOFORM D"/>
    <property type="match status" value="1"/>
</dbReference>
<feature type="region of interest" description="Disordered" evidence="3">
    <location>
        <begin position="95"/>
        <end position="154"/>
    </location>
</feature>
<dbReference type="Pfam" id="PF04499">
    <property type="entry name" value="SAPS"/>
    <property type="match status" value="1"/>
</dbReference>
<dbReference type="OrthoDB" id="295029at2759"/>
<dbReference type="GO" id="GO:0005634">
    <property type="term" value="C:nucleus"/>
    <property type="evidence" value="ECO:0007669"/>
    <property type="project" value="TreeGrafter"/>
</dbReference>
<feature type="compositionally biased region" description="Basic and acidic residues" evidence="3">
    <location>
        <begin position="556"/>
        <end position="565"/>
    </location>
</feature>
<reference evidence="4" key="1">
    <citation type="submission" date="2020-10" db="EMBL/GenBank/DDBJ databases">
        <title>The Whole-Genome Sequence of Metschnikowia persimmonesis, a Novel Endophytic Yeast Species Isolated from Medicinal Plant Diospyros kaki Thumb.</title>
        <authorList>
            <person name="Rahmat E."/>
            <person name="Kang Y."/>
        </authorList>
    </citation>
    <scope>NUCLEOTIDE SEQUENCE</scope>
    <source>
        <strain evidence="4">KIOM G15050</strain>
    </source>
</reference>
<organism evidence="4 5">
    <name type="scientific">Metschnikowia pulcherrima</name>
    <dbReference type="NCBI Taxonomy" id="27326"/>
    <lineage>
        <taxon>Eukaryota</taxon>
        <taxon>Fungi</taxon>
        <taxon>Dikarya</taxon>
        <taxon>Ascomycota</taxon>
        <taxon>Saccharomycotina</taxon>
        <taxon>Pichiomycetes</taxon>
        <taxon>Metschnikowiaceae</taxon>
        <taxon>Metschnikowia</taxon>
    </lineage>
</organism>
<evidence type="ECO:0000313" key="4">
    <source>
        <dbReference type="EMBL" id="KAF8003482.1"/>
    </source>
</evidence>
<keyword evidence="5" id="KW-1185">Reference proteome</keyword>
<feature type="region of interest" description="Disordered" evidence="3">
    <location>
        <begin position="536"/>
        <end position="565"/>
    </location>
</feature>
<evidence type="ECO:0000313" key="5">
    <source>
        <dbReference type="Proteomes" id="UP000649328"/>
    </source>
</evidence>
<dbReference type="InterPro" id="IPR007587">
    <property type="entry name" value="SAPS"/>
</dbReference>
<dbReference type="EMBL" id="JACBPP010000003">
    <property type="protein sequence ID" value="KAF8003482.1"/>
    <property type="molecule type" value="Genomic_DNA"/>
</dbReference>
<feature type="compositionally biased region" description="Acidic residues" evidence="3">
    <location>
        <begin position="105"/>
        <end position="123"/>
    </location>
</feature>
<proteinExistence type="inferred from homology"/>
<keyword evidence="2" id="KW-0131">Cell cycle</keyword>
<dbReference type="GO" id="GO:0019888">
    <property type="term" value="F:protein phosphatase regulator activity"/>
    <property type="evidence" value="ECO:0007669"/>
    <property type="project" value="TreeGrafter"/>
</dbReference>
<comment type="similarity">
    <text evidence="1">Belongs to the SAPS family.</text>
</comment>
<feature type="compositionally biased region" description="Polar residues" evidence="3">
    <location>
        <begin position="133"/>
        <end position="147"/>
    </location>
</feature>
<evidence type="ECO:0000256" key="1">
    <source>
        <dbReference type="ARBA" id="ARBA00006180"/>
    </source>
</evidence>
<comment type="caution">
    <text evidence="4">The sequence shown here is derived from an EMBL/GenBank/DDBJ whole genome shotgun (WGS) entry which is preliminary data.</text>
</comment>
<dbReference type="Proteomes" id="UP000649328">
    <property type="component" value="Unassembled WGS sequence"/>
</dbReference>
<name>A0A8H7GV18_9ASCO</name>
<sequence length="565" mass="63434">MLTSFWKLNNGFSSLSNISTILENYSVSGEEEKNASAAAETLLKLLDESDLLQELMSNNTPLLEFLRDDTVINLLVDLLILESLTGDELEESLQRLNLNENAPEATEEAGSSDEKDDQTDDSEQPDHSDEKSAANTSDSEMPDSNVSGDEKETFDERRTRYATLAAEILSADVWSLTDTVMELTANLDKLWAILDFAPPLLINLATYFMKIMEHLLDMKCEEMVTPIWWISSHRHLANPPLMDFLLKLISTDKPDNSTGIIDFLQGQRLIPNLVEALQTVQDLTPAENDVQLARQLSAADFLKALITILANSTTDNSTIGPNELTRELVSHDVMAQLCEIMLQGGYSLGNGVGIIIEIIRKNNSDYDILPVLYITLESHPPTGRDPIYLGHLLRVFGARIGDFNALLMRANENNKLKTTFGEIEPLGFERFKICELIAELLHCSNMALLNDNKGFDVVRVRDELRRKMKELDPVGFKYNEAIEISSDNLKPSLDAELEIVKKFEHETKRRTQNDDGDYNDTIDSFNGNLQENALSYHSGEEEEEEEVHANANLDRGTNEREPCCG</sequence>
<evidence type="ECO:0000256" key="3">
    <source>
        <dbReference type="SAM" id="MobiDB-lite"/>
    </source>
</evidence>
<gene>
    <name evidence="4" type="ORF">HF325_002727</name>
</gene>
<evidence type="ECO:0000256" key="2">
    <source>
        <dbReference type="ARBA" id="ARBA00023306"/>
    </source>
</evidence>
<accession>A0A8H7GV18</accession>
<dbReference type="GO" id="GO:0005829">
    <property type="term" value="C:cytosol"/>
    <property type="evidence" value="ECO:0007669"/>
    <property type="project" value="TreeGrafter"/>
</dbReference>
<dbReference type="AlphaFoldDB" id="A0A8H7GV18"/>
<dbReference type="PANTHER" id="PTHR12634">
    <property type="entry name" value="SIT4 YEAST -ASSOCIATING PROTEIN-RELATED"/>
    <property type="match status" value="1"/>
</dbReference>
<dbReference type="GO" id="GO:0019903">
    <property type="term" value="F:protein phosphatase binding"/>
    <property type="evidence" value="ECO:0007669"/>
    <property type="project" value="InterPro"/>
</dbReference>